<dbReference type="AlphaFoldDB" id="A0A9J5XC97"/>
<comment type="caution">
    <text evidence="2">The sequence shown here is derived from an EMBL/GenBank/DDBJ whole genome shotgun (WGS) entry which is preliminary data.</text>
</comment>
<name>A0A9J5XC97_SOLCO</name>
<evidence type="ECO:0000313" key="2">
    <source>
        <dbReference type="EMBL" id="KAG5586011.1"/>
    </source>
</evidence>
<dbReference type="EMBL" id="JACXVP010000009">
    <property type="protein sequence ID" value="KAG5586011.1"/>
    <property type="molecule type" value="Genomic_DNA"/>
</dbReference>
<evidence type="ECO:0000313" key="3">
    <source>
        <dbReference type="Proteomes" id="UP000824120"/>
    </source>
</evidence>
<keyword evidence="3" id="KW-1185">Reference proteome</keyword>
<organism evidence="2 3">
    <name type="scientific">Solanum commersonii</name>
    <name type="common">Commerson's wild potato</name>
    <name type="synonym">Commerson's nightshade</name>
    <dbReference type="NCBI Taxonomy" id="4109"/>
    <lineage>
        <taxon>Eukaryota</taxon>
        <taxon>Viridiplantae</taxon>
        <taxon>Streptophyta</taxon>
        <taxon>Embryophyta</taxon>
        <taxon>Tracheophyta</taxon>
        <taxon>Spermatophyta</taxon>
        <taxon>Magnoliopsida</taxon>
        <taxon>eudicotyledons</taxon>
        <taxon>Gunneridae</taxon>
        <taxon>Pentapetalae</taxon>
        <taxon>asterids</taxon>
        <taxon>lamiids</taxon>
        <taxon>Solanales</taxon>
        <taxon>Solanaceae</taxon>
        <taxon>Solanoideae</taxon>
        <taxon>Solaneae</taxon>
        <taxon>Solanum</taxon>
    </lineage>
</organism>
<dbReference type="Proteomes" id="UP000824120">
    <property type="component" value="Chromosome 9"/>
</dbReference>
<protein>
    <submittedName>
        <fullName evidence="2">Uncharacterized protein</fullName>
    </submittedName>
</protein>
<gene>
    <name evidence="2" type="ORF">H5410_046445</name>
</gene>
<proteinExistence type="predicted"/>
<reference evidence="2 3" key="1">
    <citation type="submission" date="2020-09" db="EMBL/GenBank/DDBJ databases">
        <title>De no assembly of potato wild relative species, Solanum commersonii.</title>
        <authorList>
            <person name="Cho K."/>
        </authorList>
    </citation>
    <scope>NUCLEOTIDE SEQUENCE [LARGE SCALE GENOMIC DNA]</scope>
    <source>
        <strain evidence="2">LZ3.2</strain>
        <tissue evidence="2">Leaf</tissue>
    </source>
</reference>
<feature type="region of interest" description="Disordered" evidence="1">
    <location>
        <begin position="76"/>
        <end position="99"/>
    </location>
</feature>
<accession>A0A9J5XC97</accession>
<sequence length="99" mass="10856">MLNDLKLKSIHVTIELAQGTIFILKKRGEGILIKIKKRKMESGKMLCIEVGSARPLTAGLFETLAEELRVVQELVTKTPQGPGSKEAKSSSIDVEEGIH</sequence>
<evidence type="ECO:0000256" key="1">
    <source>
        <dbReference type="SAM" id="MobiDB-lite"/>
    </source>
</evidence>